<evidence type="ECO:0000256" key="1">
    <source>
        <dbReference type="ARBA" id="ARBA00005921"/>
    </source>
</evidence>
<evidence type="ECO:0000256" key="3">
    <source>
        <dbReference type="SAM" id="Coils"/>
    </source>
</evidence>
<comment type="caution">
    <text evidence="5">The sequence shown here is derived from an EMBL/GenBank/DDBJ whole genome shotgun (WGS) entry which is preliminary data.</text>
</comment>
<evidence type="ECO:0000256" key="2">
    <source>
        <dbReference type="ARBA" id="ARBA00023054"/>
    </source>
</evidence>
<keyword evidence="2 3" id="KW-0175">Coiled coil</keyword>
<feature type="coiled-coil region" evidence="3">
    <location>
        <begin position="725"/>
        <end position="822"/>
    </location>
</feature>
<feature type="region of interest" description="Disordered" evidence="4">
    <location>
        <begin position="409"/>
        <end position="477"/>
    </location>
</feature>
<dbReference type="Pfam" id="PF05911">
    <property type="entry name" value="FPP"/>
    <property type="match status" value="1"/>
</dbReference>
<proteinExistence type="inferred from homology"/>
<feature type="compositionally biased region" description="Low complexity" evidence="4">
    <location>
        <begin position="503"/>
        <end position="515"/>
    </location>
</feature>
<keyword evidence="6" id="KW-1185">Reference proteome</keyword>
<feature type="compositionally biased region" description="Low complexity" evidence="4">
    <location>
        <begin position="417"/>
        <end position="428"/>
    </location>
</feature>
<feature type="region of interest" description="Disordered" evidence="4">
    <location>
        <begin position="901"/>
        <end position="924"/>
    </location>
</feature>
<feature type="region of interest" description="Disordered" evidence="4">
    <location>
        <begin position="947"/>
        <end position="981"/>
    </location>
</feature>
<organism evidence="5 6">
    <name type="scientific">Arabidopsis thaliana x Arabidopsis arenosa</name>
    <dbReference type="NCBI Taxonomy" id="1240361"/>
    <lineage>
        <taxon>Eukaryota</taxon>
        <taxon>Viridiplantae</taxon>
        <taxon>Streptophyta</taxon>
        <taxon>Embryophyta</taxon>
        <taxon>Tracheophyta</taxon>
        <taxon>Spermatophyta</taxon>
        <taxon>Magnoliopsida</taxon>
        <taxon>eudicotyledons</taxon>
        <taxon>Gunneridae</taxon>
        <taxon>Pentapetalae</taxon>
        <taxon>rosids</taxon>
        <taxon>malvids</taxon>
        <taxon>Brassicales</taxon>
        <taxon>Brassicaceae</taxon>
        <taxon>Camelineae</taxon>
        <taxon>Arabidopsis</taxon>
    </lineage>
</organism>
<dbReference type="PANTHER" id="PTHR31580">
    <property type="entry name" value="FILAMENT-LIKE PLANT PROTEIN 4"/>
    <property type="match status" value="1"/>
</dbReference>
<name>A0A8T1XZI2_9BRAS</name>
<reference evidence="5 6" key="1">
    <citation type="submission" date="2020-12" db="EMBL/GenBank/DDBJ databases">
        <title>Concerted genomic and epigenomic changes stabilize Arabidopsis allopolyploids.</title>
        <authorList>
            <person name="Chen Z."/>
        </authorList>
    </citation>
    <scope>NUCLEOTIDE SEQUENCE [LARGE SCALE GENOMIC DNA]</scope>
    <source>
        <strain evidence="5">Allo738</strain>
        <tissue evidence="5">Leaf</tissue>
    </source>
</reference>
<gene>
    <name evidence="5" type="ORF">ISN45_Aa07g004260</name>
</gene>
<evidence type="ECO:0000256" key="4">
    <source>
        <dbReference type="SAM" id="MobiDB-lite"/>
    </source>
</evidence>
<dbReference type="InterPro" id="IPR008587">
    <property type="entry name" value="FPP_plant"/>
</dbReference>
<evidence type="ECO:0000313" key="5">
    <source>
        <dbReference type="EMBL" id="KAG7540177.1"/>
    </source>
</evidence>
<feature type="region of interest" description="Disordered" evidence="4">
    <location>
        <begin position="499"/>
        <end position="519"/>
    </location>
</feature>
<feature type="coiled-coil region" evidence="3">
    <location>
        <begin position="213"/>
        <end position="247"/>
    </location>
</feature>
<dbReference type="EMBL" id="JAEFBK010000012">
    <property type="protein sequence ID" value="KAG7540177.1"/>
    <property type="molecule type" value="Genomic_DNA"/>
</dbReference>
<feature type="coiled-coil region" evidence="3">
    <location>
        <begin position="349"/>
        <end position="383"/>
    </location>
</feature>
<evidence type="ECO:0000313" key="6">
    <source>
        <dbReference type="Proteomes" id="UP000694240"/>
    </source>
</evidence>
<dbReference type="PANTHER" id="PTHR31580:SF30">
    <property type="entry name" value="FILAMENT-LIKE PLANT PROTEIN 5"/>
    <property type="match status" value="1"/>
</dbReference>
<dbReference type="AlphaFoldDB" id="A0A8T1XZI2"/>
<feature type="compositionally biased region" description="Basic and acidic residues" evidence="4">
    <location>
        <begin position="902"/>
        <end position="913"/>
    </location>
</feature>
<accession>A0A8T1XZI2</accession>
<dbReference type="Proteomes" id="UP000694240">
    <property type="component" value="Chromosome 12"/>
</dbReference>
<sequence length="981" mass="109985">MDGRGWPWKRKSSDKATTEKPVVGNESTPVCSLSYLASLENQEKCKNTNYVQITMDSYTHMSRMEDQVKLFEVDVKDLKEKLTLAYSEIKTKESLILQHAKVAEEAVSGWEKADAETLVLKRQLESVTLLKLTAEDRASHLDDALKECTRQIRIVKDESDKKLQDVILAKTTHWDKIKAELEGKIDELSQGLHRAAPDNAALTRSLQERSEMIIRISEERSKAEADVEKLKTNLQLAEKEISSLKYDVHVASKEVEIRNEEKNMSLKSAEIANKQHLEGVKKIAKLEAECQRLRGLLRKKLPGPAAMAQMKLEVESLGHEFTDPRAQRNMSQNHNAHIAKAEISVDHKLEECKRENVYLTRRTLELEEEIQTLKEHLAARNNELQVSRNVCAKALGKLKILEGQMHMFNNDKSAPKSNSRNLSESPSSGHDHNYPPSVTSVSEDGFDEEGSSSECGPATSADSHKVRKVSVDGSSKPKISNRLELMDDFLEIEKLAANDPDGANSASKSSNSVCSSKDEDTTTLDQLLTVLRSRINRIFESQEGISIEKIVEAARFSIQEMQGSSPKQMLSHLFEVTDETLEKHVLSSQDIQNSEKEKKNTKQQDLEAAVSNIHHFIKLTTKEATQLQDMNGNGQLRDSLEDFSSSVSTYPTGESSLSDLVLELSRISVLASKETSVAESNDKVTFLQKEIGESDCDPLRDTYAKTEDHCVDNLINGHELNYSSCKNLLEEMEQLKLEKENIAVELSRCLQNLESTKAGLEAKEQLISKLKSQLTSSEDLQSLAETQLKCVTESYKTLELHAKDLEAKVKSLGEETERLELAFSTEKHGHEETLAKCRDLQEIMQRNETCTKCSSSKLQPNQEKDIASATEKLAACQETIHLLSQQLQSLQPQSNHILKSQSPEKKLQQHKTSEVTPNSAQDDLPHAHIIQPSRSVRHTVNPTVHAIIKSSSVSSSSKEDNEKHTRGLGRFFSSKPKNNGR</sequence>
<comment type="similarity">
    <text evidence="1">Belongs to the FPP family.</text>
</comment>
<feature type="region of interest" description="Disordered" evidence="4">
    <location>
        <begin position="1"/>
        <end position="24"/>
    </location>
</feature>
<protein>
    <submittedName>
        <fullName evidence="5">Filament-like plant protein</fullName>
    </submittedName>
</protein>